<name>A0A9D5K9L5_UNCW3</name>
<organism evidence="1 2">
    <name type="scientific">candidate division WOR-3 bacterium</name>
    <dbReference type="NCBI Taxonomy" id="2052148"/>
    <lineage>
        <taxon>Bacteria</taxon>
        <taxon>Bacteria division WOR-3</taxon>
    </lineage>
</organism>
<accession>A0A9D5K9L5</accession>
<dbReference type="InterPro" id="IPR011047">
    <property type="entry name" value="Quinoprotein_ADH-like_sf"/>
</dbReference>
<gene>
    <name evidence="1" type="ORF">GF359_05670</name>
</gene>
<evidence type="ECO:0000313" key="2">
    <source>
        <dbReference type="Proteomes" id="UP000630660"/>
    </source>
</evidence>
<dbReference type="EMBL" id="WJKJ01000180">
    <property type="protein sequence ID" value="MBD3364685.1"/>
    <property type="molecule type" value="Genomic_DNA"/>
</dbReference>
<proteinExistence type="predicted"/>
<dbReference type="PANTHER" id="PTHR42754:SF1">
    <property type="entry name" value="LIPOPROTEIN"/>
    <property type="match status" value="1"/>
</dbReference>
<evidence type="ECO:0000313" key="1">
    <source>
        <dbReference type="EMBL" id="MBD3364685.1"/>
    </source>
</evidence>
<sequence length="398" mass="44690">MKRVFDIAVIIVALLTPLIVSAEESGKGDVSVKEKVGNSGVFEDILAHPLQNNLWILKTDSLGDTLFTKTYGEDSEYRPYALDLTDGGGFTVAGREFPHPGRAKNFFLRFDSLGDTLWSYSAEFGEVERIHKTPDGDYIVLGMQIFGYDSLPSEAFKIDSLGDTLWTGELAGAKIFGDVGSTKTFDGGIIMIKTGPKKMFLSDVSNCLVKTDSLGDALWVRTFGRFTIIELNCVEQTRDSGFIMTGLKGGKLWLLKTDSKGRIQWRRRYGEGKWINEGFQVMEIGEGNYLVAGRLSGVFSLFSVNAKGRIVWQKEYSSWFHYMERTSDDCFVMTGTKNEDLWLLKVDMDGSVLWEKSYGNQYYDTGKKVKETSDEGYLILGVKDTRDWKPGHNYGETK</sequence>
<dbReference type="PANTHER" id="PTHR42754">
    <property type="entry name" value="ENDOGLUCANASE"/>
    <property type="match status" value="1"/>
</dbReference>
<dbReference type="AlphaFoldDB" id="A0A9D5K9L5"/>
<reference evidence="1" key="1">
    <citation type="submission" date="2019-11" db="EMBL/GenBank/DDBJ databases">
        <title>Microbial mats filling the niche in hypersaline microbial mats.</title>
        <authorList>
            <person name="Wong H.L."/>
            <person name="Macleod F.I."/>
            <person name="White R.A. III"/>
            <person name="Burns B.P."/>
        </authorList>
    </citation>
    <scope>NUCLEOTIDE SEQUENCE</scope>
    <source>
        <strain evidence="1">Bin_327</strain>
    </source>
</reference>
<comment type="caution">
    <text evidence="1">The sequence shown here is derived from an EMBL/GenBank/DDBJ whole genome shotgun (WGS) entry which is preliminary data.</text>
</comment>
<dbReference type="Proteomes" id="UP000630660">
    <property type="component" value="Unassembled WGS sequence"/>
</dbReference>
<protein>
    <submittedName>
        <fullName evidence="1">Uncharacterized protein</fullName>
    </submittedName>
</protein>
<dbReference type="SUPFAM" id="SSF50998">
    <property type="entry name" value="Quinoprotein alcohol dehydrogenase-like"/>
    <property type="match status" value="1"/>
</dbReference>